<feature type="compositionally biased region" description="Polar residues" evidence="2">
    <location>
        <begin position="74"/>
        <end position="85"/>
    </location>
</feature>
<gene>
    <name evidence="3" type="ORF">ACFQMF_09590</name>
</gene>
<reference evidence="3 4" key="1">
    <citation type="journal article" date="2019" name="Int. J. Syst. Evol. Microbiol.">
        <title>The Global Catalogue of Microorganisms (GCM) 10K type strain sequencing project: providing services to taxonomists for standard genome sequencing and annotation.</title>
        <authorList>
            <consortium name="The Broad Institute Genomics Platform"/>
            <consortium name="The Broad Institute Genome Sequencing Center for Infectious Disease"/>
            <person name="Wu L."/>
            <person name="Ma J."/>
        </authorList>
    </citation>
    <scope>NUCLEOTIDE SEQUENCE [LARGE SCALE GENOMIC DNA]</scope>
    <source>
        <strain evidence="3 4">CGMCC 1.12554</strain>
    </source>
</reference>
<evidence type="ECO:0000313" key="4">
    <source>
        <dbReference type="Proteomes" id="UP001596545"/>
    </source>
</evidence>
<protein>
    <recommendedName>
        <fullName evidence="5">CopG family transcriptional regulator</fullName>
    </recommendedName>
</protein>
<feature type="region of interest" description="Disordered" evidence="2">
    <location>
        <begin position="71"/>
        <end position="105"/>
    </location>
</feature>
<comment type="caution">
    <text evidence="3">The sequence shown here is derived from an EMBL/GenBank/DDBJ whole genome shotgun (WGS) entry which is preliminary data.</text>
</comment>
<name>A0ABD6AKM2_9EURY</name>
<dbReference type="Proteomes" id="UP001596545">
    <property type="component" value="Unassembled WGS sequence"/>
</dbReference>
<evidence type="ECO:0000313" key="3">
    <source>
        <dbReference type="EMBL" id="MFC7324831.1"/>
    </source>
</evidence>
<evidence type="ECO:0008006" key="5">
    <source>
        <dbReference type="Google" id="ProtNLM"/>
    </source>
</evidence>
<feature type="coiled-coil region" evidence="1">
    <location>
        <begin position="9"/>
        <end position="39"/>
    </location>
</feature>
<accession>A0ABD6AKM2</accession>
<dbReference type="RefSeq" id="WP_256408873.1">
    <property type="nucleotide sequence ID" value="NZ_JANHDN010000003.1"/>
</dbReference>
<sequence length="105" mass="11649">MVDERLDEVEETVETVAQAERTRADLSDLRREAQRSNVDGGRCESCDARVDLSMLTEPVCPSCEETFTGVAAGSSWNPFSDPTLRTRSRSTDPVPPTDSEFPPRE</sequence>
<proteinExistence type="predicted"/>
<dbReference type="AlphaFoldDB" id="A0ABD6AKM2"/>
<organism evidence="3 4">
    <name type="scientific">Halorubrum rutilum</name>
    <dbReference type="NCBI Taxonomy" id="1364933"/>
    <lineage>
        <taxon>Archaea</taxon>
        <taxon>Methanobacteriati</taxon>
        <taxon>Methanobacteriota</taxon>
        <taxon>Stenosarchaea group</taxon>
        <taxon>Halobacteria</taxon>
        <taxon>Halobacteriales</taxon>
        <taxon>Haloferacaceae</taxon>
        <taxon>Halorubrum</taxon>
    </lineage>
</organism>
<evidence type="ECO:0000256" key="1">
    <source>
        <dbReference type="SAM" id="Coils"/>
    </source>
</evidence>
<dbReference type="EMBL" id="JBHTBL010000008">
    <property type="protein sequence ID" value="MFC7324831.1"/>
    <property type="molecule type" value="Genomic_DNA"/>
</dbReference>
<evidence type="ECO:0000256" key="2">
    <source>
        <dbReference type="SAM" id="MobiDB-lite"/>
    </source>
</evidence>
<keyword evidence="4" id="KW-1185">Reference proteome</keyword>
<keyword evidence="1" id="KW-0175">Coiled coil</keyword>